<evidence type="ECO:0000313" key="4">
    <source>
        <dbReference type="Proteomes" id="UP000651977"/>
    </source>
</evidence>
<dbReference type="Proteomes" id="UP000651977">
    <property type="component" value="Unassembled WGS sequence"/>
</dbReference>
<keyword evidence="2 3" id="KW-0413">Isomerase</keyword>
<evidence type="ECO:0000256" key="2">
    <source>
        <dbReference type="ARBA" id="ARBA00023235"/>
    </source>
</evidence>
<evidence type="ECO:0000313" key="3">
    <source>
        <dbReference type="EMBL" id="GGB04594.1"/>
    </source>
</evidence>
<dbReference type="EMBL" id="BMDY01000009">
    <property type="protein sequence ID" value="GGB04594.1"/>
    <property type="molecule type" value="Genomic_DNA"/>
</dbReference>
<proteinExistence type="inferred from homology"/>
<dbReference type="PIRSF" id="PIRSF016184">
    <property type="entry name" value="PhzC_PhzF"/>
    <property type="match status" value="1"/>
</dbReference>
<comment type="similarity">
    <text evidence="1">Belongs to the PhzF family.</text>
</comment>
<dbReference type="NCBIfam" id="TIGR00654">
    <property type="entry name" value="PhzF_family"/>
    <property type="match status" value="1"/>
</dbReference>
<keyword evidence="4" id="KW-1185">Reference proteome</keyword>
<dbReference type="PANTHER" id="PTHR13774:SF17">
    <property type="entry name" value="PHENAZINE BIOSYNTHESIS-LIKE DOMAIN-CONTAINING PROTEIN"/>
    <property type="match status" value="1"/>
</dbReference>
<evidence type="ECO:0000256" key="1">
    <source>
        <dbReference type="ARBA" id="ARBA00008270"/>
    </source>
</evidence>
<protein>
    <submittedName>
        <fullName evidence="3">Isomerase</fullName>
    </submittedName>
</protein>
<accession>A0ABQ1I0D8</accession>
<organism evidence="3 4">
    <name type="scientific">Agarivorans gilvus</name>
    <dbReference type="NCBI Taxonomy" id="680279"/>
    <lineage>
        <taxon>Bacteria</taxon>
        <taxon>Pseudomonadati</taxon>
        <taxon>Pseudomonadota</taxon>
        <taxon>Gammaproteobacteria</taxon>
        <taxon>Alteromonadales</taxon>
        <taxon>Alteromonadaceae</taxon>
        <taxon>Agarivorans</taxon>
    </lineage>
</organism>
<reference evidence="4" key="1">
    <citation type="journal article" date="2019" name="Int. J. Syst. Evol. Microbiol.">
        <title>The Global Catalogue of Microorganisms (GCM) 10K type strain sequencing project: providing services to taxonomists for standard genome sequencing and annotation.</title>
        <authorList>
            <consortium name="The Broad Institute Genomics Platform"/>
            <consortium name="The Broad Institute Genome Sequencing Center for Infectious Disease"/>
            <person name="Wu L."/>
            <person name="Ma J."/>
        </authorList>
    </citation>
    <scope>NUCLEOTIDE SEQUENCE [LARGE SCALE GENOMIC DNA]</scope>
    <source>
        <strain evidence="4">CGMCC 1.10131</strain>
    </source>
</reference>
<sequence>MHLDIYQVDSFTTEAFKGNPAGVCISKHGLSENLMLAIAEEMALSETAFLSLSDMRLRWFTPTTEVSLCGHGTLAVAHVLKERGQLNKGDKVNFETLSGTLTALVNTNTIELDFPSPVIDLNPTPSPQLLEYLGIQKSEVISYAHFDSKVLIELNSEKTLLNLQPNFEALKQLNGRGVVLTTRSPSDDLDFISRYFAPWVGVNEDPVTGSAHCALSVYWSKKLAKTQLKGFQASARGGYITTKLLANGRTKLIGSAVTVITGTMQLPTSSAQSME</sequence>
<dbReference type="InterPro" id="IPR003719">
    <property type="entry name" value="Phenazine_PhzF-like"/>
</dbReference>
<dbReference type="SUPFAM" id="SSF54506">
    <property type="entry name" value="Diaminopimelate epimerase-like"/>
    <property type="match status" value="1"/>
</dbReference>
<name>A0ABQ1I0D8_9ALTE</name>
<dbReference type="GO" id="GO:0016853">
    <property type="term" value="F:isomerase activity"/>
    <property type="evidence" value="ECO:0007669"/>
    <property type="project" value="UniProtKB-KW"/>
</dbReference>
<dbReference type="Pfam" id="PF02567">
    <property type="entry name" value="PhzC-PhzF"/>
    <property type="match status" value="1"/>
</dbReference>
<gene>
    <name evidence="3" type="ORF">GCM10007414_17330</name>
</gene>
<dbReference type="Gene3D" id="3.10.310.10">
    <property type="entry name" value="Diaminopimelate Epimerase, Chain A, domain 1"/>
    <property type="match status" value="2"/>
</dbReference>
<dbReference type="PANTHER" id="PTHR13774">
    <property type="entry name" value="PHENAZINE BIOSYNTHESIS PROTEIN"/>
    <property type="match status" value="1"/>
</dbReference>
<comment type="caution">
    <text evidence="3">The sequence shown here is derived from an EMBL/GenBank/DDBJ whole genome shotgun (WGS) entry which is preliminary data.</text>
</comment>
<dbReference type="RefSeq" id="WP_055734354.1">
    <property type="nucleotide sequence ID" value="NZ_BMDY01000009.1"/>
</dbReference>